<organism evidence="8 9">
    <name type="scientific">Phrynosoma platyrhinos</name>
    <name type="common">Desert horned lizard</name>
    <dbReference type="NCBI Taxonomy" id="52577"/>
    <lineage>
        <taxon>Eukaryota</taxon>
        <taxon>Metazoa</taxon>
        <taxon>Chordata</taxon>
        <taxon>Craniata</taxon>
        <taxon>Vertebrata</taxon>
        <taxon>Euteleostomi</taxon>
        <taxon>Lepidosauria</taxon>
        <taxon>Squamata</taxon>
        <taxon>Bifurcata</taxon>
        <taxon>Unidentata</taxon>
        <taxon>Episquamata</taxon>
        <taxon>Toxicofera</taxon>
        <taxon>Iguania</taxon>
        <taxon>Phrynosomatidae</taxon>
        <taxon>Phrynosomatinae</taxon>
        <taxon>Phrynosoma</taxon>
    </lineage>
</organism>
<evidence type="ECO:0000256" key="6">
    <source>
        <dbReference type="SAM" id="Phobius"/>
    </source>
</evidence>
<dbReference type="InterPro" id="IPR018378">
    <property type="entry name" value="C-type_lectin_CS"/>
</dbReference>
<evidence type="ECO:0000256" key="4">
    <source>
        <dbReference type="ARBA" id="ARBA00022734"/>
    </source>
</evidence>
<proteinExistence type="predicted"/>
<gene>
    <name evidence="8" type="ORF">JD844_006181</name>
</gene>
<feature type="transmembrane region" description="Helical" evidence="6">
    <location>
        <begin position="28"/>
        <end position="50"/>
    </location>
</feature>
<dbReference type="InterPro" id="IPR016187">
    <property type="entry name" value="CTDL_fold"/>
</dbReference>
<dbReference type="InterPro" id="IPR001304">
    <property type="entry name" value="C-type_lectin-like"/>
</dbReference>
<evidence type="ECO:0000256" key="2">
    <source>
        <dbReference type="ARBA" id="ARBA00022525"/>
    </source>
</evidence>
<evidence type="ECO:0000313" key="8">
    <source>
        <dbReference type="EMBL" id="KAH0623433.1"/>
    </source>
</evidence>
<keyword evidence="2" id="KW-0964">Secreted</keyword>
<keyword evidence="6" id="KW-0812">Transmembrane</keyword>
<dbReference type="Pfam" id="PF00059">
    <property type="entry name" value="Lectin_C"/>
    <property type="match status" value="1"/>
</dbReference>
<reference evidence="8 9" key="1">
    <citation type="journal article" date="2022" name="Gigascience">
        <title>A chromosome-level genome assembly and annotation of the desert horned lizard, Phrynosoma platyrhinos, provides insight into chromosomal rearrangements among reptiles.</title>
        <authorList>
            <person name="Koochekian N."/>
            <person name="Ascanio A."/>
            <person name="Farleigh K."/>
            <person name="Card D.C."/>
            <person name="Schield D.R."/>
            <person name="Castoe T.A."/>
            <person name="Jezkova T."/>
        </authorList>
    </citation>
    <scope>NUCLEOTIDE SEQUENCE [LARGE SCALE GENOMIC DNA]</scope>
    <source>
        <strain evidence="8">NK-2021</strain>
    </source>
</reference>
<evidence type="ECO:0000313" key="9">
    <source>
        <dbReference type="Proteomes" id="UP000826234"/>
    </source>
</evidence>
<protein>
    <recommendedName>
        <fullName evidence="7">C-type lectin domain-containing protein</fullName>
    </recommendedName>
</protein>
<dbReference type="PROSITE" id="PS00615">
    <property type="entry name" value="C_TYPE_LECTIN_1"/>
    <property type="match status" value="1"/>
</dbReference>
<evidence type="ECO:0000259" key="7">
    <source>
        <dbReference type="PROSITE" id="PS50041"/>
    </source>
</evidence>
<evidence type="ECO:0000256" key="1">
    <source>
        <dbReference type="ARBA" id="ARBA00004613"/>
    </source>
</evidence>
<evidence type="ECO:0000256" key="5">
    <source>
        <dbReference type="ARBA" id="ARBA00023157"/>
    </source>
</evidence>
<keyword evidence="5" id="KW-1015">Disulfide bond</keyword>
<keyword evidence="4" id="KW-0430">Lectin</keyword>
<dbReference type="PANTHER" id="PTHR22799:SF1">
    <property type="entry name" value="C-TYPE LECTIN DOMAIN FAMILY 11 MEMBER A"/>
    <property type="match status" value="1"/>
</dbReference>
<dbReference type="EMBL" id="JAIPUX010001880">
    <property type="protein sequence ID" value="KAH0623433.1"/>
    <property type="molecule type" value="Genomic_DNA"/>
</dbReference>
<accession>A0ABQ7T1A9</accession>
<evidence type="ECO:0000256" key="3">
    <source>
        <dbReference type="ARBA" id="ARBA00022729"/>
    </source>
</evidence>
<keyword evidence="3" id="KW-0732">Signal</keyword>
<dbReference type="SMART" id="SM00034">
    <property type="entry name" value="CLECT"/>
    <property type="match status" value="1"/>
</dbReference>
<keyword evidence="6" id="KW-1133">Transmembrane helix</keyword>
<dbReference type="SUPFAM" id="SSF56436">
    <property type="entry name" value="C-type lectin-like"/>
    <property type="match status" value="1"/>
</dbReference>
<keyword evidence="9" id="KW-1185">Reference proteome</keyword>
<dbReference type="Proteomes" id="UP000826234">
    <property type="component" value="Unassembled WGS sequence"/>
</dbReference>
<keyword evidence="6" id="KW-0472">Membrane</keyword>
<name>A0ABQ7T1A9_PHRPL</name>
<dbReference type="Gene3D" id="3.10.100.10">
    <property type="entry name" value="Mannose-Binding Protein A, subunit A"/>
    <property type="match status" value="1"/>
</dbReference>
<dbReference type="PROSITE" id="PS50041">
    <property type="entry name" value="C_TYPE_LECTIN_2"/>
    <property type="match status" value="1"/>
</dbReference>
<dbReference type="PANTHER" id="PTHR22799">
    <property type="entry name" value="TETRANECTIN-RELATED"/>
    <property type="match status" value="1"/>
</dbReference>
<comment type="caution">
    <text evidence="8">The sequence shown here is derived from an EMBL/GenBank/DDBJ whole genome shotgun (WGS) entry which is preliminary data.</text>
</comment>
<dbReference type="InterPro" id="IPR016186">
    <property type="entry name" value="C-type_lectin-like/link_sf"/>
</dbReference>
<dbReference type="InterPro" id="IPR051663">
    <property type="entry name" value="CLec_Tetranectin-domain"/>
</dbReference>
<sequence>MTMGDACGPLSTPDLQHGLVDCRGAPTLLLAVSTLSYHIMLFSFILVLLLQGAVSVGEKIFVSTGQHTFSDGRDLCARAGGALASSRNAAENRALAEIVKKNSKFAFLGINDIQTEGKFVHLNGAPVGYTNWKQGEPNNLNNEDCVVLLENQLWNDFPCEHKSLIICEL</sequence>
<feature type="domain" description="C-type lectin" evidence="7">
    <location>
        <begin position="61"/>
        <end position="168"/>
    </location>
</feature>
<comment type="subcellular location">
    <subcellularLocation>
        <location evidence="1">Secreted</location>
    </subcellularLocation>
</comment>